<dbReference type="Pfam" id="PF00076">
    <property type="entry name" value="RRM_1"/>
    <property type="match status" value="1"/>
</dbReference>
<accession>A0AAN7W3H8</accession>
<keyword evidence="2" id="KW-0677">Repeat</keyword>
<keyword evidence="3 5" id="KW-0694">RNA-binding</keyword>
<reference evidence="8" key="1">
    <citation type="submission" date="2023-08" db="EMBL/GenBank/DDBJ databases">
        <title>Black Yeasts Isolated from many extreme environments.</title>
        <authorList>
            <person name="Coleine C."/>
            <person name="Stajich J.E."/>
            <person name="Selbmann L."/>
        </authorList>
    </citation>
    <scope>NUCLEOTIDE SEQUENCE</scope>
    <source>
        <strain evidence="8">CCFEE 5810</strain>
    </source>
</reference>
<comment type="caution">
    <text evidence="8">The sequence shown here is derived from an EMBL/GenBank/DDBJ whole genome shotgun (WGS) entry which is preliminary data.</text>
</comment>
<feature type="compositionally biased region" description="Basic and acidic residues" evidence="6">
    <location>
        <begin position="177"/>
        <end position="189"/>
    </location>
</feature>
<dbReference type="PANTHER" id="PTHR48039:SF5">
    <property type="entry name" value="RNA-BINDING PROTEIN 28"/>
    <property type="match status" value="1"/>
</dbReference>
<dbReference type="FunFam" id="3.30.70.330:FF:000039">
    <property type="entry name" value="U1 small nuclear ribonucleoprotein A"/>
    <property type="match status" value="1"/>
</dbReference>
<evidence type="ECO:0000256" key="6">
    <source>
        <dbReference type="SAM" id="MobiDB-lite"/>
    </source>
</evidence>
<dbReference type="GO" id="GO:0003729">
    <property type="term" value="F:mRNA binding"/>
    <property type="evidence" value="ECO:0007669"/>
    <property type="project" value="TreeGrafter"/>
</dbReference>
<dbReference type="GO" id="GO:0005634">
    <property type="term" value="C:nucleus"/>
    <property type="evidence" value="ECO:0007669"/>
    <property type="project" value="UniProtKB-SubCell"/>
</dbReference>
<evidence type="ECO:0000256" key="3">
    <source>
        <dbReference type="ARBA" id="ARBA00022884"/>
    </source>
</evidence>
<dbReference type="PROSITE" id="PS50102">
    <property type="entry name" value="RRM"/>
    <property type="match status" value="1"/>
</dbReference>
<evidence type="ECO:0000256" key="4">
    <source>
        <dbReference type="ARBA" id="ARBA00023242"/>
    </source>
</evidence>
<dbReference type="CDD" id="cd12246">
    <property type="entry name" value="RRM1_U1A_like"/>
    <property type="match status" value="1"/>
</dbReference>
<dbReference type="InterPro" id="IPR035979">
    <property type="entry name" value="RBD_domain_sf"/>
</dbReference>
<sequence length="235" mass="25001">MALTLPPTSSSKGFPPSQSLYIRNLPEKLPKADLRRELYILFSTYGPVLDVTALKTAKMRGQAHVLFRETHSATQALRALRGFEVGGREMRIEYAKKRSDTLAKLTGTFGQPSSKTDTSNALPGAPSTFAAIPGAPGTSTSTAAITSGAPGTNTASAGSASKAIEPPPSAAVAGTKRPREEEGDAEMKPAKAVAAAPEAEADGEEDEDEEMEVEEDEDEEEDEDQEMEVEEDEDE</sequence>
<dbReference type="EMBL" id="JAVRQU010000011">
    <property type="protein sequence ID" value="KAK5697497.1"/>
    <property type="molecule type" value="Genomic_DNA"/>
</dbReference>
<feature type="compositionally biased region" description="Polar residues" evidence="6">
    <location>
        <begin position="108"/>
        <end position="121"/>
    </location>
</feature>
<evidence type="ECO:0000256" key="2">
    <source>
        <dbReference type="ARBA" id="ARBA00022737"/>
    </source>
</evidence>
<dbReference type="InterPro" id="IPR000504">
    <property type="entry name" value="RRM_dom"/>
</dbReference>
<name>A0AAN7W3H8_9PEZI</name>
<feature type="compositionally biased region" description="Low complexity" evidence="6">
    <location>
        <begin position="133"/>
        <end position="152"/>
    </location>
</feature>
<evidence type="ECO:0000313" key="9">
    <source>
        <dbReference type="Proteomes" id="UP001310594"/>
    </source>
</evidence>
<feature type="region of interest" description="Disordered" evidence="6">
    <location>
        <begin position="106"/>
        <end position="235"/>
    </location>
</feature>
<feature type="compositionally biased region" description="Acidic residues" evidence="6">
    <location>
        <begin position="199"/>
        <end position="235"/>
    </location>
</feature>
<feature type="domain" description="RRM" evidence="7">
    <location>
        <begin position="18"/>
        <end position="97"/>
    </location>
</feature>
<organism evidence="8 9">
    <name type="scientific">Elasticomyces elasticus</name>
    <dbReference type="NCBI Taxonomy" id="574655"/>
    <lineage>
        <taxon>Eukaryota</taxon>
        <taxon>Fungi</taxon>
        <taxon>Dikarya</taxon>
        <taxon>Ascomycota</taxon>
        <taxon>Pezizomycotina</taxon>
        <taxon>Dothideomycetes</taxon>
        <taxon>Dothideomycetidae</taxon>
        <taxon>Mycosphaerellales</taxon>
        <taxon>Teratosphaeriaceae</taxon>
        <taxon>Elasticomyces</taxon>
    </lineage>
</organism>
<dbReference type="AlphaFoldDB" id="A0AAN7W3H8"/>
<comment type="subcellular location">
    <subcellularLocation>
        <location evidence="1">Nucleus</location>
    </subcellularLocation>
</comment>
<dbReference type="InterPro" id="IPR012677">
    <property type="entry name" value="Nucleotide-bd_a/b_plait_sf"/>
</dbReference>
<keyword evidence="4" id="KW-0539">Nucleus</keyword>
<evidence type="ECO:0000256" key="1">
    <source>
        <dbReference type="ARBA" id="ARBA00004123"/>
    </source>
</evidence>
<evidence type="ECO:0000313" key="8">
    <source>
        <dbReference type="EMBL" id="KAK5697497.1"/>
    </source>
</evidence>
<dbReference type="PANTHER" id="PTHR48039">
    <property type="entry name" value="RNA-BINDING MOTIF PROTEIN 14B"/>
    <property type="match status" value="1"/>
</dbReference>
<protein>
    <recommendedName>
        <fullName evidence="7">RRM domain-containing protein</fullName>
    </recommendedName>
</protein>
<dbReference type="Proteomes" id="UP001310594">
    <property type="component" value="Unassembled WGS sequence"/>
</dbReference>
<evidence type="ECO:0000256" key="5">
    <source>
        <dbReference type="PROSITE-ProRule" id="PRU00176"/>
    </source>
</evidence>
<gene>
    <name evidence="8" type="ORF">LTR97_007635</name>
</gene>
<dbReference type="SMART" id="SM00360">
    <property type="entry name" value="RRM"/>
    <property type="match status" value="1"/>
</dbReference>
<dbReference type="InterPro" id="IPR051945">
    <property type="entry name" value="RRM_MRD1_RNA_proc_ribogen"/>
</dbReference>
<proteinExistence type="predicted"/>
<dbReference type="SUPFAM" id="SSF54928">
    <property type="entry name" value="RNA-binding domain, RBD"/>
    <property type="match status" value="1"/>
</dbReference>
<dbReference type="Gene3D" id="3.30.70.330">
    <property type="match status" value="1"/>
</dbReference>
<evidence type="ECO:0000259" key="7">
    <source>
        <dbReference type="PROSITE" id="PS50102"/>
    </source>
</evidence>